<gene>
    <name evidence="2" type="ORF">PCOR1329_LOCUS50500</name>
</gene>
<protein>
    <submittedName>
        <fullName evidence="2">Uncharacterized protein</fullName>
    </submittedName>
</protein>
<accession>A0ABN9UTX2</accession>
<dbReference type="Proteomes" id="UP001189429">
    <property type="component" value="Unassembled WGS sequence"/>
</dbReference>
<proteinExistence type="predicted"/>
<organism evidence="2 3">
    <name type="scientific">Prorocentrum cordatum</name>
    <dbReference type="NCBI Taxonomy" id="2364126"/>
    <lineage>
        <taxon>Eukaryota</taxon>
        <taxon>Sar</taxon>
        <taxon>Alveolata</taxon>
        <taxon>Dinophyceae</taxon>
        <taxon>Prorocentrales</taxon>
        <taxon>Prorocentraceae</taxon>
        <taxon>Prorocentrum</taxon>
    </lineage>
</organism>
<comment type="caution">
    <text evidence="2">The sequence shown here is derived from an EMBL/GenBank/DDBJ whole genome shotgun (WGS) entry which is preliminary data.</text>
</comment>
<evidence type="ECO:0000313" key="3">
    <source>
        <dbReference type="Proteomes" id="UP001189429"/>
    </source>
</evidence>
<name>A0ABN9UTX2_9DINO</name>
<feature type="region of interest" description="Disordered" evidence="1">
    <location>
        <begin position="1"/>
        <end position="115"/>
    </location>
</feature>
<keyword evidence="3" id="KW-1185">Reference proteome</keyword>
<feature type="compositionally biased region" description="Basic and acidic residues" evidence="1">
    <location>
        <begin position="81"/>
        <end position="113"/>
    </location>
</feature>
<feature type="non-terminal residue" evidence="2">
    <location>
        <position position="1"/>
    </location>
</feature>
<feature type="compositionally biased region" description="Low complexity" evidence="1">
    <location>
        <begin position="47"/>
        <end position="60"/>
    </location>
</feature>
<sequence>QLQKQAQQHKHKPSDSRADWWIGRSKNSVRTLNTLRRRRRRRKARGRLGATGPCGFAPGAPGLPPAGRGGTAPCTNCARAPRGEAESRERRRAKREREREKREETSAWDDRIGRPHNTTMNSALRLAALIRQTEVLPPLAHFGGWSFRVPKSLHQEYPTELKLLLTIINTYAGGHR</sequence>
<evidence type="ECO:0000256" key="1">
    <source>
        <dbReference type="SAM" id="MobiDB-lite"/>
    </source>
</evidence>
<dbReference type="EMBL" id="CAUYUJ010016112">
    <property type="protein sequence ID" value="CAK0861967.1"/>
    <property type="molecule type" value="Genomic_DNA"/>
</dbReference>
<feature type="compositionally biased region" description="Basic residues" evidence="1">
    <location>
        <begin position="35"/>
        <end position="46"/>
    </location>
</feature>
<evidence type="ECO:0000313" key="2">
    <source>
        <dbReference type="EMBL" id="CAK0861967.1"/>
    </source>
</evidence>
<reference evidence="2" key="1">
    <citation type="submission" date="2023-10" db="EMBL/GenBank/DDBJ databases">
        <authorList>
            <person name="Chen Y."/>
            <person name="Shah S."/>
            <person name="Dougan E. K."/>
            <person name="Thang M."/>
            <person name="Chan C."/>
        </authorList>
    </citation>
    <scope>NUCLEOTIDE SEQUENCE [LARGE SCALE GENOMIC DNA]</scope>
</reference>